<dbReference type="InterPro" id="IPR035906">
    <property type="entry name" value="MetI-like_sf"/>
</dbReference>
<evidence type="ECO:0000259" key="8">
    <source>
        <dbReference type="PROSITE" id="PS50928"/>
    </source>
</evidence>
<dbReference type="CDD" id="cd06261">
    <property type="entry name" value="TM_PBP2"/>
    <property type="match status" value="1"/>
</dbReference>
<proteinExistence type="inferred from homology"/>
<evidence type="ECO:0000256" key="1">
    <source>
        <dbReference type="ARBA" id="ARBA00004651"/>
    </source>
</evidence>
<feature type="transmembrane region" description="Helical" evidence="7">
    <location>
        <begin position="81"/>
        <end position="105"/>
    </location>
</feature>
<dbReference type="GO" id="GO:0005886">
    <property type="term" value="C:plasma membrane"/>
    <property type="evidence" value="ECO:0007669"/>
    <property type="project" value="UniProtKB-SubCell"/>
</dbReference>
<dbReference type="KEGG" id="acht:bsdcttw_09600"/>
<protein>
    <submittedName>
        <fullName evidence="9">Sugar ABC transporter permease</fullName>
    </submittedName>
</protein>
<dbReference type="RefSeq" id="WP_185258290.1">
    <property type="nucleotide sequence ID" value="NZ_AP023368.1"/>
</dbReference>
<dbReference type="Pfam" id="PF00528">
    <property type="entry name" value="BPD_transp_1"/>
    <property type="match status" value="1"/>
</dbReference>
<dbReference type="Proteomes" id="UP000515703">
    <property type="component" value="Chromosome"/>
</dbReference>
<comment type="similarity">
    <text evidence="7">Belongs to the binding-protein-dependent transport system permease family.</text>
</comment>
<accession>A0A7I8DHL0</accession>
<feature type="transmembrane region" description="Helical" evidence="7">
    <location>
        <begin position="274"/>
        <end position="299"/>
    </location>
</feature>
<dbReference type="PANTHER" id="PTHR43227">
    <property type="entry name" value="BLL4140 PROTEIN"/>
    <property type="match status" value="1"/>
</dbReference>
<dbReference type="Gene3D" id="1.10.3720.10">
    <property type="entry name" value="MetI-like"/>
    <property type="match status" value="1"/>
</dbReference>
<evidence type="ECO:0000313" key="9">
    <source>
        <dbReference type="EMBL" id="BCJ97919.1"/>
    </source>
</evidence>
<reference evidence="9 10" key="1">
    <citation type="submission" date="2020-08" db="EMBL/GenBank/DDBJ databases">
        <title>Draft genome sequencing of an Anaerocolumna strain isolated from anoxic soil subjected to BSD treatment.</title>
        <authorList>
            <person name="Uek A."/>
            <person name="Tonouchi A."/>
        </authorList>
    </citation>
    <scope>NUCLEOTIDE SEQUENCE [LARGE SCALE GENOMIC DNA]</scope>
    <source>
        <strain evidence="9 10">CTTW</strain>
    </source>
</reference>
<feature type="domain" description="ABC transmembrane type-1" evidence="8">
    <location>
        <begin position="77"/>
        <end position="295"/>
    </location>
</feature>
<dbReference type="PROSITE" id="PS50928">
    <property type="entry name" value="ABC_TM1"/>
    <property type="match status" value="1"/>
</dbReference>
<keyword evidence="3" id="KW-1003">Cell membrane</keyword>
<dbReference type="PANTHER" id="PTHR43227:SF11">
    <property type="entry name" value="BLL4140 PROTEIN"/>
    <property type="match status" value="1"/>
</dbReference>
<dbReference type="EMBL" id="AP023368">
    <property type="protein sequence ID" value="BCJ97919.1"/>
    <property type="molecule type" value="Genomic_DNA"/>
</dbReference>
<keyword evidence="10" id="KW-1185">Reference proteome</keyword>
<evidence type="ECO:0000256" key="2">
    <source>
        <dbReference type="ARBA" id="ARBA00022448"/>
    </source>
</evidence>
<keyword evidence="6 7" id="KW-0472">Membrane</keyword>
<sequence>MNAKKSKAKRGYAKSAPLLLIALPGIVYLLINNYIPMFGIFLAFKQFDYVKGVFGSDWVGFDNFKFLFHTRDALIMTRNTLLYNLAFILIGTVMAIFVAILLYELGVKARVKLFQSALLLPNLMSWVIIAFIGFSFLNSDSGFINNTIIPLLGGKEIAWYSEGKYWPFILVFVYLWKYTGYASIIYMASIAGIDKGIFEAAKLDGAGKLKQILYITVPMLKPTVIIMTLMSVGRIFYSDFGLFYQMPMNSGALYDVTQTIDTYVYRGLMKLNDIGMSAAAGLFQSTVGFLLVITANGIVRKTDEENALF</sequence>
<feature type="transmembrane region" description="Helical" evidence="7">
    <location>
        <begin position="12"/>
        <end position="31"/>
    </location>
</feature>
<feature type="transmembrane region" description="Helical" evidence="7">
    <location>
        <begin position="165"/>
        <end position="191"/>
    </location>
</feature>
<keyword evidence="5 7" id="KW-1133">Transmembrane helix</keyword>
<evidence type="ECO:0000313" key="10">
    <source>
        <dbReference type="Proteomes" id="UP000515703"/>
    </source>
</evidence>
<keyword evidence="2 7" id="KW-0813">Transport</keyword>
<dbReference type="SUPFAM" id="SSF161098">
    <property type="entry name" value="MetI-like"/>
    <property type="match status" value="1"/>
</dbReference>
<feature type="transmembrane region" description="Helical" evidence="7">
    <location>
        <begin position="212"/>
        <end position="237"/>
    </location>
</feature>
<keyword evidence="4 7" id="KW-0812">Transmembrane</keyword>
<organism evidence="9 10">
    <name type="scientific">Anaerocolumna chitinilytica</name>
    <dbReference type="NCBI Taxonomy" id="1727145"/>
    <lineage>
        <taxon>Bacteria</taxon>
        <taxon>Bacillati</taxon>
        <taxon>Bacillota</taxon>
        <taxon>Clostridia</taxon>
        <taxon>Lachnospirales</taxon>
        <taxon>Lachnospiraceae</taxon>
        <taxon>Anaerocolumna</taxon>
    </lineage>
</organism>
<name>A0A7I8DHL0_9FIRM</name>
<evidence type="ECO:0000256" key="7">
    <source>
        <dbReference type="RuleBase" id="RU363032"/>
    </source>
</evidence>
<evidence type="ECO:0000256" key="4">
    <source>
        <dbReference type="ARBA" id="ARBA00022692"/>
    </source>
</evidence>
<dbReference type="InterPro" id="IPR050809">
    <property type="entry name" value="UgpAE/MalFG_permease"/>
</dbReference>
<comment type="subcellular location">
    <subcellularLocation>
        <location evidence="1 7">Cell membrane</location>
        <topology evidence="1 7">Multi-pass membrane protein</topology>
    </subcellularLocation>
</comment>
<feature type="transmembrane region" description="Helical" evidence="7">
    <location>
        <begin position="117"/>
        <end position="137"/>
    </location>
</feature>
<dbReference type="AlphaFoldDB" id="A0A7I8DHL0"/>
<evidence type="ECO:0000256" key="5">
    <source>
        <dbReference type="ARBA" id="ARBA00022989"/>
    </source>
</evidence>
<reference evidence="9 10" key="2">
    <citation type="submission" date="2020-08" db="EMBL/GenBank/DDBJ databases">
        <authorList>
            <person name="Ueki A."/>
            <person name="Tonouchi A."/>
        </authorList>
    </citation>
    <scope>NUCLEOTIDE SEQUENCE [LARGE SCALE GENOMIC DNA]</scope>
    <source>
        <strain evidence="9 10">CTTW</strain>
    </source>
</reference>
<gene>
    <name evidence="9" type="ORF">bsdcttw_09600</name>
</gene>
<evidence type="ECO:0000256" key="3">
    <source>
        <dbReference type="ARBA" id="ARBA00022475"/>
    </source>
</evidence>
<dbReference type="GO" id="GO:0055085">
    <property type="term" value="P:transmembrane transport"/>
    <property type="evidence" value="ECO:0007669"/>
    <property type="project" value="InterPro"/>
</dbReference>
<evidence type="ECO:0000256" key="6">
    <source>
        <dbReference type="ARBA" id="ARBA00023136"/>
    </source>
</evidence>
<dbReference type="InterPro" id="IPR000515">
    <property type="entry name" value="MetI-like"/>
</dbReference>